<comment type="caution">
    <text evidence="2">The sequence shown here is derived from an EMBL/GenBank/DDBJ whole genome shotgun (WGS) entry which is preliminary data.</text>
</comment>
<keyword evidence="3" id="KW-1185">Reference proteome</keyword>
<evidence type="ECO:0000313" key="2">
    <source>
        <dbReference type="EMBL" id="RZU97878.1"/>
    </source>
</evidence>
<evidence type="ECO:0000313" key="3">
    <source>
        <dbReference type="Proteomes" id="UP000292298"/>
    </source>
</evidence>
<dbReference type="CDD" id="cd01918">
    <property type="entry name" value="HprK_C"/>
    <property type="match status" value="1"/>
</dbReference>
<dbReference type="RefSeq" id="WP_130502236.1">
    <property type="nucleotide sequence ID" value="NZ_SHLI01000001.1"/>
</dbReference>
<dbReference type="OrthoDB" id="9778803at2"/>
<dbReference type="AlphaFoldDB" id="A0A4Q8CY38"/>
<name>A0A4Q8CY38_9GAMM</name>
<accession>A0A4Q8CY38</accession>
<dbReference type="InterPro" id="IPR027417">
    <property type="entry name" value="P-loop_NTPase"/>
</dbReference>
<organism evidence="2 3">
    <name type="scientific">Spiribacter vilamensis</name>
    <dbReference type="NCBI Taxonomy" id="531306"/>
    <lineage>
        <taxon>Bacteria</taxon>
        <taxon>Pseudomonadati</taxon>
        <taxon>Pseudomonadota</taxon>
        <taxon>Gammaproteobacteria</taxon>
        <taxon>Chromatiales</taxon>
        <taxon>Ectothiorhodospiraceae</taxon>
        <taxon>Spiribacter</taxon>
    </lineage>
</organism>
<dbReference type="InterPro" id="IPR011104">
    <property type="entry name" value="Hpr_kin/Pase_C"/>
</dbReference>
<dbReference type="Pfam" id="PF07475">
    <property type="entry name" value="Hpr_kinase_C"/>
    <property type="match status" value="1"/>
</dbReference>
<dbReference type="Gene3D" id="3.40.50.300">
    <property type="entry name" value="P-loop containing nucleotide triphosphate hydrolases"/>
    <property type="match status" value="1"/>
</dbReference>
<dbReference type="GO" id="GO:0000155">
    <property type="term" value="F:phosphorelay sensor kinase activity"/>
    <property type="evidence" value="ECO:0007669"/>
    <property type="project" value="InterPro"/>
</dbReference>
<reference evidence="2 3" key="1">
    <citation type="submission" date="2019-02" db="EMBL/GenBank/DDBJ databases">
        <title>Genomic Encyclopedia of Type Strains, Phase IV (KMG-IV): sequencing the most valuable type-strain genomes for metagenomic binning, comparative biology and taxonomic classification.</title>
        <authorList>
            <person name="Goeker M."/>
        </authorList>
    </citation>
    <scope>NUCLEOTIDE SEQUENCE [LARGE SCALE GENOMIC DNA]</scope>
    <source>
        <strain evidence="2 3">DSM 21056</strain>
    </source>
</reference>
<dbReference type="GO" id="GO:0006109">
    <property type="term" value="P:regulation of carbohydrate metabolic process"/>
    <property type="evidence" value="ECO:0007669"/>
    <property type="project" value="InterPro"/>
</dbReference>
<keyword evidence="2" id="KW-0808">Transferase</keyword>
<dbReference type="GO" id="GO:0005524">
    <property type="term" value="F:ATP binding"/>
    <property type="evidence" value="ECO:0007669"/>
    <property type="project" value="InterPro"/>
</dbReference>
<protein>
    <submittedName>
        <fullName evidence="2">HPr kinase/phosphorylase</fullName>
    </submittedName>
</protein>
<proteinExistence type="predicted"/>
<keyword evidence="2" id="KW-0418">Kinase</keyword>
<sequence>MSQIPGTLVSINGIGVLLRGASGMGKSDTALMLLRDGHRLVADDAVDVQATGGRLIGRSPAEKPGLLCLRGPGLFDVTRRFGQAAIAASASIDWAVELTRDRRPATSETDWQSVVIAGIRIPQIIISPDRPVAELIQVVEVAKCD</sequence>
<dbReference type="SUPFAM" id="SSF53795">
    <property type="entry name" value="PEP carboxykinase-like"/>
    <property type="match status" value="1"/>
</dbReference>
<evidence type="ECO:0000259" key="1">
    <source>
        <dbReference type="Pfam" id="PF07475"/>
    </source>
</evidence>
<dbReference type="PANTHER" id="PTHR30305">
    <property type="entry name" value="PROTEIN YJDM-RELATED"/>
    <property type="match status" value="1"/>
</dbReference>
<dbReference type="PANTHER" id="PTHR30305:SF1">
    <property type="entry name" value="HPR KINASE_PHOSPHORYLASE"/>
    <property type="match status" value="1"/>
</dbReference>
<feature type="domain" description="HPr kinase/phosphorylase C-terminal" evidence="1">
    <location>
        <begin position="3"/>
        <end position="139"/>
    </location>
</feature>
<gene>
    <name evidence="2" type="ORF">EV698_0110</name>
</gene>
<dbReference type="Proteomes" id="UP000292298">
    <property type="component" value="Unassembled WGS sequence"/>
</dbReference>
<dbReference type="EMBL" id="SHLI01000001">
    <property type="protein sequence ID" value="RZU97878.1"/>
    <property type="molecule type" value="Genomic_DNA"/>
</dbReference>